<keyword evidence="4" id="KW-0411">Iron-sulfur</keyword>
<dbReference type="PROSITE" id="PS51296">
    <property type="entry name" value="RIESKE"/>
    <property type="match status" value="1"/>
</dbReference>
<evidence type="ECO:0000256" key="1">
    <source>
        <dbReference type="ARBA" id="ARBA00022714"/>
    </source>
</evidence>
<accession>A0A2R5F7N3</accession>
<dbReference type="PANTHER" id="PTHR21496">
    <property type="entry name" value="FERREDOXIN-RELATED"/>
    <property type="match status" value="1"/>
</dbReference>
<evidence type="ECO:0000313" key="7">
    <source>
        <dbReference type="Proteomes" id="UP000245081"/>
    </source>
</evidence>
<evidence type="ECO:0000256" key="2">
    <source>
        <dbReference type="ARBA" id="ARBA00022723"/>
    </source>
</evidence>
<dbReference type="Gene3D" id="2.102.10.10">
    <property type="entry name" value="Rieske [2Fe-2S] iron-sulphur domain"/>
    <property type="match status" value="1"/>
</dbReference>
<proteinExistence type="predicted"/>
<evidence type="ECO:0000256" key="3">
    <source>
        <dbReference type="ARBA" id="ARBA00023004"/>
    </source>
</evidence>
<dbReference type="SUPFAM" id="SSF50022">
    <property type="entry name" value="ISP domain"/>
    <property type="match status" value="1"/>
</dbReference>
<reference evidence="6 7" key="1">
    <citation type="journal article" date="2018" name="Environ. Microbiol.">
        <title>Isolation and genomic characterization of Novimethylophilus kurashikiensis gen. nov. sp. nov., a new lanthanide-dependent methylotrophic species of Methylophilaceae.</title>
        <authorList>
            <person name="Lv H."/>
            <person name="Sahin N."/>
            <person name="Tani A."/>
        </authorList>
    </citation>
    <scope>NUCLEOTIDE SEQUENCE [LARGE SCALE GENOMIC DNA]</scope>
    <source>
        <strain evidence="6 7">La2-4</strain>
    </source>
</reference>
<dbReference type="OrthoDB" id="9800167at2"/>
<evidence type="ECO:0000313" key="6">
    <source>
        <dbReference type="EMBL" id="GBG12691.1"/>
    </source>
</evidence>
<feature type="domain" description="Rieske" evidence="5">
    <location>
        <begin position="5"/>
        <end position="100"/>
    </location>
</feature>
<dbReference type="Pfam" id="PF00355">
    <property type="entry name" value="Rieske"/>
    <property type="match status" value="1"/>
</dbReference>
<protein>
    <submittedName>
        <fullName evidence="6">Nitrite reductase</fullName>
    </submittedName>
</protein>
<dbReference type="PANTHER" id="PTHR21496:SF23">
    <property type="entry name" value="3-PHENYLPROPIONATE_CINNAMIC ACID DIOXYGENASE FERREDOXIN SUBUNIT"/>
    <property type="match status" value="1"/>
</dbReference>
<organism evidence="6 7">
    <name type="scientific">Novimethylophilus kurashikiensis</name>
    <dbReference type="NCBI Taxonomy" id="1825523"/>
    <lineage>
        <taxon>Bacteria</taxon>
        <taxon>Pseudomonadati</taxon>
        <taxon>Pseudomonadota</taxon>
        <taxon>Betaproteobacteria</taxon>
        <taxon>Nitrosomonadales</taxon>
        <taxon>Methylophilaceae</taxon>
        <taxon>Novimethylophilus</taxon>
    </lineage>
</organism>
<keyword evidence="2" id="KW-0479">Metal-binding</keyword>
<dbReference type="CDD" id="cd03528">
    <property type="entry name" value="Rieske_RO_ferredoxin"/>
    <property type="match status" value="1"/>
</dbReference>
<keyword evidence="7" id="KW-1185">Reference proteome</keyword>
<keyword evidence="3" id="KW-0408">Iron</keyword>
<dbReference type="GO" id="GO:0046872">
    <property type="term" value="F:metal ion binding"/>
    <property type="evidence" value="ECO:0007669"/>
    <property type="project" value="UniProtKB-KW"/>
</dbReference>
<dbReference type="GO" id="GO:0051537">
    <property type="term" value="F:2 iron, 2 sulfur cluster binding"/>
    <property type="evidence" value="ECO:0007669"/>
    <property type="project" value="UniProtKB-KW"/>
</dbReference>
<dbReference type="InterPro" id="IPR036922">
    <property type="entry name" value="Rieske_2Fe-2S_sf"/>
</dbReference>
<dbReference type="InterPro" id="IPR017941">
    <property type="entry name" value="Rieske_2Fe-2S"/>
</dbReference>
<dbReference type="Proteomes" id="UP000245081">
    <property type="component" value="Unassembled WGS sequence"/>
</dbReference>
<comment type="caution">
    <text evidence="6">The sequence shown here is derived from an EMBL/GenBank/DDBJ whole genome shotgun (WGS) entry which is preliminary data.</text>
</comment>
<dbReference type="EMBL" id="BDOQ01000001">
    <property type="protein sequence ID" value="GBG12691.1"/>
    <property type="molecule type" value="Genomic_DNA"/>
</dbReference>
<name>A0A2R5F7N3_9PROT</name>
<gene>
    <name evidence="6" type="ORF">NMK_0223</name>
</gene>
<dbReference type="RefSeq" id="WP_109013910.1">
    <property type="nucleotide sequence ID" value="NZ_BDOQ01000001.1"/>
</dbReference>
<sequence>MNAWIDVAAADDWPSGTCKVADHHGLPIAVFNLQGRFYATDNICTHEYAELCGGAIEGEEIVCPWHGARFSIPTGKVNSAPAYEDLKTYPVRVEGGMVQVDAEG</sequence>
<evidence type="ECO:0000259" key="5">
    <source>
        <dbReference type="PROSITE" id="PS51296"/>
    </source>
</evidence>
<evidence type="ECO:0000256" key="4">
    <source>
        <dbReference type="ARBA" id="ARBA00023014"/>
    </source>
</evidence>
<dbReference type="AlphaFoldDB" id="A0A2R5F7N3"/>
<keyword evidence="1" id="KW-0001">2Fe-2S</keyword>